<dbReference type="Pfam" id="PF13472">
    <property type="entry name" value="Lipase_GDSL_2"/>
    <property type="match status" value="1"/>
</dbReference>
<dbReference type="CDD" id="cd01823">
    <property type="entry name" value="SEST_like"/>
    <property type="match status" value="1"/>
</dbReference>
<feature type="disulfide bond" evidence="2">
    <location>
        <begin position="127"/>
        <end position="136"/>
    </location>
</feature>
<organism evidence="4 5">
    <name type="scientific">Arthrobacter cupressi</name>
    <dbReference type="NCBI Taxonomy" id="1045773"/>
    <lineage>
        <taxon>Bacteria</taxon>
        <taxon>Bacillati</taxon>
        <taxon>Actinomycetota</taxon>
        <taxon>Actinomycetes</taxon>
        <taxon>Micrococcales</taxon>
        <taxon>Micrococcaceae</taxon>
        <taxon>Arthrobacter</taxon>
    </lineage>
</organism>
<dbReference type="Proteomes" id="UP000182130">
    <property type="component" value="Unassembled WGS sequence"/>
</dbReference>
<evidence type="ECO:0000259" key="3">
    <source>
        <dbReference type="Pfam" id="PF13472"/>
    </source>
</evidence>
<dbReference type="STRING" id="1045773.SAMN05216555_102283"/>
<keyword evidence="2" id="KW-1015">Disulfide bond</keyword>
<dbReference type="PANTHER" id="PTHR37981">
    <property type="entry name" value="LIPASE 2"/>
    <property type="match status" value="1"/>
</dbReference>
<evidence type="ECO:0000256" key="2">
    <source>
        <dbReference type="PIRSR" id="PIRSR637460-2"/>
    </source>
</evidence>
<sequence length="270" mass="26901">MKTHHPQPRALTLAASFAAMILAFGLSGAPAQAASTETAAKQAAVYVGLGDSFAAGTGGGASAPPCFQSAAAYPTLLAGTNLGCFGATTIDVAGVATANAALLAGASDISLTVGGNDVGTGAVTAACVPDPLGAACAAAVEATRTALAQLPAKIAVLVAYLRTLAPSADIVVTGYPRLFTITSTTPPQQQVLAATFNSMADALNAAIAGGTRAAGARFVDVTQRFIDHGIGSDRPWINFDGNLLNPDNFHPNAAGYNNGYRTAVNAALKK</sequence>
<accession>A0A1G8KKI0</accession>
<feature type="domain" description="SGNH hydrolase-type esterase" evidence="3">
    <location>
        <begin position="49"/>
        <end position="256"/>
    </location>
</feature>
<dbReference type="SUPFAM" id="SSF52266">
    <property type="entry name" value="SGNH hydrolase"/>
    <property type="match status" value="1"/>
</dbReference>
<feature type="disulfide bond" evidence="2">
    <location>
        <begin position="66"/>
        <end position="84"/>
    </location>
</feature>
<dbReference type="GO" id="GO:0004806">
    <property type="term" value="F:triacylglycerol lipase activity"/>
    <property type="evidence" value="ECO:0007669"/>
    <property type="project" value="TreeGrafter"/>
</dbReference>
<dbReference type="RefSeq" id="WP_074587017.1">
    <property type="nucleotide sequence ID" value="NZ_FNEI01000002.1"/>
</dbReference>
<dbReference type="InterPro" id="IPR036514">
    <property type="entry name" value="SGNH_hydro_sf"/>
</dbReference>
<feature type="active site" description="Nucleophile" evidence="1">
    <location>
        <position position="52"/>
    </location>
</feature>
<dbReference type="EMBL" id="FNEI01000002">
    <property type="protein sequence ID" value="SDI43909.1"/>
    <property type="molecule type" value="Genomic_DNA"/>
</dbReference>
<dbReference type="PANTHER" id="PTHR37981:SF1">
    <property type="entry name" value="SGNH HYDROLASE-TYPE ESTERASE DOMAIN-CONTAINING PROTEIN"/>
    <property type="match status" value="1"/>
</dbReference>
<name>A0A1G8KKI0_9MICC</name>
<keyword evidence="5" id="KW-1185">Reference proteome</keyword>
<dbReference type="OrthoDB" id="5503950at2"/>
<evidence type="ECO:0000256" key="1">
    <source>
        <dbReference type="PIRSR" id="PIRSR637460-1"/>
    </source>
</evidence>
<protein>
    <submittedName>
        <fullName evidence="4">Lysophospholipase L1</fullName>
    </submittedName>
</protein>
<evidence type="ECO:0000313" key="5">
    <source>
        <dbReference type="Proteomes" id="UP000182130"/>
    </source>
</evidence>
<dbReference type="Gene3D" id="3.40.50.1110">
    <property type="entry name" value="SGNH hydrolase"/>
    <property type="match status" value="1"/>
</dbReference>
<dbReference type="InterPro" id="IPR013830">
    <property type="entry name" value="SGNH_hydro"/>
</dbReference>
<dbReference type="AlphaFoldDB" id="A0A1G8KKI0"/>
<feature type="active site" evidence="1">
    <location>
        <position position="250"/>
    </location>
</feature>
<dbReference type="GO" id="GO:0019433">
    <property type="term" value="P:triglyceride catabolic process"/>
    <property type="evidence" value="ECO:0007669"/>
    <property type="project" value="TreeGrafter"/>
</dbReference>
<evidence type="ECO:0000313" key="4">
    <source>
        <dbReference type="EMBL" id="SDI43909.1"/>
    </source>
</evidence>
<dbReference type="InterPro" id="IPR037460">
    <property type="entry name" value="SEST-like"/>
</dbReference>
<gene>
    <name evidence="4" type="ORF">SAMN05216555_102283</name>
</gene>
<reference evidence="5" key="1">
    <citation type="submission" date="2016-10" db="EMBL/GenBank/DDBJ databases">
        <authorList>
            <person name="Varghese N."/>
            <person name="Submissions S."/>
        </authorList>
    </citation>
    <scope>NUCLEOTIDE SEQUENCE [LARGE SCALE GENOMIC DNA]</scope>
    <source>
        <strain evidence="5">CGMCC 1.10783</strain>
    </source>
</reference>
<proteinExistence type="predicted"/>